<dbReference type="PANTHER" id="PTHR11474">
    <property type="entry name" value="TYROSINASE FAMILY MEMBER"/>
    <property type="match status" value="1"/>
</dbReference>
<keyword evidence="2" id="KW-0186">Copper</keyword>
<dbReference type="Gene3D" id="1.10.1280.10">
    <property type="entry name" value="Di-copper center containing domain from catechol oxidase"/>
    <property type="match status" value="1"/>
</dbReference>
<feature type="chain" id="PRO_5040209172" description="Tyrosinase copper-binding domain-containing protein" evidence="3">
    <location>
        <begin position="21"/>
        <end position="393"/>
    </location>
</feature>
<comment type="caution">
    <text evidence="6">The sequence shown here is derived from an EMBL/GenBank/DDBJ whole genome shotgun (WGS) entry which is preliminary data.</text>
</comment>
<evidence type="ECO:0000256" key="2">
    <source>
        <dbReference type="ARBA" id="ARBA00023008"/>
    </source>
</evidence>
<protein>
    <recommendedName>
        <fullName evidence="4 5">Tyrosinase copper-binding domain-containing protein</fullName>
    </recommendedName>
</protein>
<feature type="domain" description="Tyrosinase copper-binding" evidence="5">
    <location>
        <begin position="234"/>
        <end position="245"/>
    </location>
</feature>
<feature type="signal peptide" evidence="3">
    <location>
        <begin position="1"/>
        <end position="20"/>
    </location>
</feature>
<dbReference type="InterPro" id="IPR002227">
    <property type="entry name" value="Tyrosinase_Cu-bd"/>
</dbReference>
<evidence type="ECO:0000313" key="6">
    <source>
        <dbReference type="EMBL" id="KAI1856547.1"/>
    </source>
</evidence>
<accession>A0A9P9WBT7</accession>
<proteinExistence type="predicted"/>
<name>A0A9P9WBT7_9PEZI</name>
<evidence type="ECO:0000259" key="5">
    <source>
        <dbReference type="PROSITE" id="PS00498"/>
    </source>
</evidence>
<reference evidence="6" key="1">
    <citation type="submission" date="2021-03" db="EMBL/GenBank/DDBJ databases">
        <title>Revisited historic fungal species revealed as producer of novel bioactive compounds through whole genome sequencing and comparative genomics.</title>
        <authorList>
            <person name="Vignolle G.A."/>
            <person name="Hochenegger N."/>
            <person name="Mach R.L."/>
            <person name="Mach-Aigner A.R."/>
            <person name="Javad Rahimi M."/>
            <person name="Salim K.A."/>
            <person name="Chan C.M."/>
            <person name="Lim L.B.L."/>
            <person name="Cai F."/>
            <person name="Druzhinina I.S."/>
            <person name="U'Ren J.M."/>
            <person name="Derntl C."/>
        </authorList>
    </citation>
    <scope>NUCLEOTIDE SEQUENCE</scope>
    <source>
        <strain evidence="6">TUCIM 5799</strain>
    </source>
</reference>
<gene>
    <name evidence="6" type="ORF">JX265_011506</name>
</gene>
<feature type="domain" description="Tyrosinase copper-binding" evidence="4">
    <location>
        <begin position="89"/>
        <end position="106"/>
    </location>
</feature>
<evidence type="ECO:0000256" key="3">
    <source>
        <dbReference type="SAM" id="SignalP"/>
    </source>
</evidence>
<dbReference type="OrthoDB" id="6132182at2759"/>
<dbReference type="PROSITE" id="PS00497">
    <property type="entry name" value="TYROSINASE_1"/>
    <property type="match status" value="1"/>
</dbReference>
<evidence type="ECO:0000313" key="7">
    <source>
        <dbReference type="Proteomes" id="UP000829685"/>
    </source>
</evidence>
<dbReference type="EMBL" id="JAFIMR010000043">
    <property type="protein sequence ID" value="KAI1856547.1"/>
    <property type="molecule type" value="Genomic_DNA"/>
</dbReference>
<dbReference type="PANTHER" id="PTHR11474:SF126">
    <property type="entry name" value="TYROSINASE-LIKE PROTEIN TYR-1-RELATED"/>
    <property type="match status" value="1"/>
</dbReference>
<dbReference type="Pfam" id="PF00264">
    <property type="entry name" value="Tyrosinase"/>
    <property type="match status" value="1"/>
</dbReference>
<dbReference type="InterPro" id="IPR008922">
    <property type="entry name" value="Di-copper_centre_dom_sf"/>
</dbReference>
<dbReference type="PROSITE" id="PS00498">
    <property type="entry name" value="TYROSINASE_2"/>
    <property type="match status" value="1"/>
</dbReference>
<keyword evidence="7" id="KW-1185">Reference proteome</keyword>
<dbReference type="GO" id="GO:0046872">
    <property type="term" value="F:metal ion binding"/>
    <property type="evidence" value="ECO:0007669"/>
    <property type="project" value="UniProtKB-KW"/>
</dbReference>
<dbReference type="InterPro" id="IPR050316">
    <property type="entry name" value="Tyrosinase/Hemocyanin"/>
</dbReference>
<dbReference type="PRINTS" id="PR00092">
    <property type="entry name" value="TYROSINASE"/>
</dbReference>
<evidence type="ECO:0000256" key="1">
    <source>
        <dbReference type="ARBA" id="ARBA00022723"/>
    </source>
</evidence>
<dbReference type="SUPFAM" id="SSF48056">
    <property type="entry name" value="Di-copper centre-containing domain"/>
    <property type="match status" value="1"/>
</dbReference>
<keyword evidence="1" id="KW-0479">Metal-binding</keyword>
<organism evidence="6 7">
    <name type="scientific">Neoarthrinium moseri</name>
    <dbReference type="NCBI Taxonomy" id="1658444"/>
    <lineage>
        <taxon>Eukaryota</taxon>
        <taxon>Fungi</taxon>
        <taxon>Dikarya</taxon>
        <taxon>Ascomycota</taxon>
        <taxon>Pezizomycotina</taxon>
        <taxon>Sordariomycetes</taxon>
        <taxon>Xylariomycetidae</taxon>
        <taxon>Amphisphaeriales</taxon>
        <taxon>Apiosporaceae</taxon>
        <taxon>Neoarthrinium</taxon>
    </lineage>
</organism>
<dbReference type="AlphaFoldDB" id="A0A9P9WBT7"/>
<evidence type="ECO:0000259" key="4">
    <source>
        <dbReference type="PROSITE" id="PS00497"/>
    </source>
</evidence>
<sequence>MKSLPQKIVILAALVSAALAYSSEYFSASACTKVRQRVPWTSLTKEEKKSYIQADLCLMKAPSKLGIPGAVTRWDDIQWPHVVQTASVHFVGAFLPFHRYYMTAHERLIRDECGYTGRYPYWDEPADIGKLAQSELWSDEYFGGDGTGPGGCIETGPFANLTLRWTQDKRSVPHCLVRRFNELALTLASNASRERCNALDNFVDAWNCLETGPHGSGHGAVGGLMSDPTLSPGDPIFYLHHSWLDKLWWEWQKGNSSKRLSDVGGLNTPSFGSFPGGPSSGFPNGTFPGFPGNGSFPGFPGNGSFPGFPGNGSFPGLPGNGSFPGFPGNGSFPGIPGFGLGGGGPEFSEYFGDNGNWTTLNHRLYMAEIFPNITIGDVMNVNGDVVCSEYLNA</sequence>
<dbReference type="GO" id="GO:0016491">
    <property type="term" value="F:oxidoreductase activity"/>
    <property type="evidence" value="ECO:0007669"/>
    <property type="project" value="InterPro"/>
</dbReference>
<keyword evidence="3" id="KW-0732">Signal</keyword>
<dbReference type="Proteomes" id="UP000829685">
    <property type="component" value="Unassembled WGS sequence"/>
</dbReference>